<feature type="compositionally biased region" description="Polar residues" evidence="1">
    <location>
        <begin position="27"/>
        <end position="41"/>
    </location>
</feature>
<evidence type="ECO:0000313" key="3">
    <source>
        <dbReference type="Proteomes" id="UP001054945"/>
    </source>
</evidence>
<reference evidence="2 3" key="1">
    <citation type="submission" date="2021-06" db="EMBL/GenBank/DDBJ databases">
        <title>Caerostris extrusa draft genome.</title>
        <authorList>
            <person name="Kono N."/>
            <person name="Arakawa K."/>
        </authorList>
    </citation>
    <scope>NUCLEOTIDE SEQUENCE [LARGE SCALE GENOMIC DNA]</scope>
</reference>
<sequence>MCALSLSYRLVMKTDCSAVGGGRKKPQQNSTQGCETSQRSTRPACPCVAGGLCECKLDVGFITVRLMSFLRVMRERFVYDLGVRQLLYGTDLRCMKNVYLVL</sequence>
<evidence type="ECO:0000313" key="2">
    <source>
        <dbReference type="EMBL" id="GIZ03230.1"/>
    </source>
</evidence>
<evidence type="ECO:0000256" key="1">
    <source>
        <dbReference type="SAM" id="MobiDB-lite"/>
    </source>
</evidence>
<feature type="region of interest" description="Disordered" evidence="1">
    <location>
        <begin position="17"/>
        <end position="41"/>
    </location>
</feature>
<name>A0AAV4Y9U7_CAEEX</name>
<proteinExistence type="predicted"/>
<keyword evidence="3" id="KW-1185">Reference proteome</keyword>
<accession>A0AAV4Y9U7</accession>
<dbReference type="EMBL" id="BPLR01018922">
    <property type="protein sequence ID" value="GIZ03230.1"/>
    <property type="molecule type" value="Genomic_DNA"/>
</dbReference>
<dbReference type="AlphaFoldDB" id="A0AAV4Y9U7"/>
<dbReference type="Proteomes" id="UP001054945">
    <property type="component" value="Unassembled WGS sequence"/>
</dbReference>
<gene>
    <name evidence="2" type="ORF">CEXT_283101</name>
</gene>
<organism evidence="2 3">
    <name type="scientific">Caerostris extrusa</name>
    <name type="common">Bark spider</name>
    <name type="synonym">Caerostris bankana</name>
    <dbReference type="NCBI Taxonomy" id="172846"/>
    <lineage>
        <taxon>Eukaryota</taxon>
        <taxon>Metazoa</taxon>
        <taxon>Ecdysozoa</taxon>
        <taxon>Arthropoda</taxon>
        <taxon>Chelicerata</taxon>
        <taxon>Arachnida</taxon>
        <taxon>Araneae</taxon>
        <taxon>Araneomorphae</taxon>
        <taxon>Entelegynae</taxon>
        <taxon>Araneoidea</taxon>
        <taxon>Araneidae</taxon>
        <taxon>Caerostris</taxon>
    </lineage>
</organism>
<comment type="caution">
    <text evidence="2">The sequence shown here is derived from an EMBL/GenBank/DDBJ whole genome shotgun (WGS) entry which is preliminary data.</text>
</comment>
<protein>
    <submittedName>
        <fullName evidence="2">Uncharacterized protein</fullName>
    </submittedName>
</protein>